<dbReference type="EMBL" id="BARV01007015">
    <property type="protein sequence ID" value="GAI18236.1"/>
    <property type="molecule type" value="Genomic_DNA"/>
</dbReference>
<reference evidence="1" key="1">
    <citation type="journal article" date="2014" name="Front. Microbiol.">
        <title>High frequency of phylogenetically diverse reductive dehalogenase-homologous genes in deep subseafloor sedimentary metagenomes.</title>
        <authorList>
            <person name="Kawai M."/>
            <person name="Futagami T."/>
            <person name="Toyoda A."/>
            <person name="Takaki Y."/>
            <person name="Nishi S."/>
            <person name="Hori S."/>
            <person name="Arai W."/>
            <person name="Tsubouchi T."/>
            <person name="Morono Y."/>
            <person name="Uchiyama I."/>
            <person name="Ito T."/>
            <person name="Fujiyama A."/>
            <person name="Inagaki F."/>
            <person name="Takami H."/>
        </authorList>
    </citation>
    <scope>NUCLEOTIDE SEQUENCE</scope>
    <source>
        <strain evidence="1">Expedition CK06-06</strain>
    </source>
</reference>
<dbReference type="AlphaFoldDB" id="X1MJJ1"/>
<comment type="caution">
    <text evidence="1">The sequence shown here is derived from an EMBL/GenBank/DDBJ whole genome shotgun (WGS) entry which is preliminary data.</text>
</comment>
<protein>
    <submittedName>
        <fullName evidence="1">Uncharacterized protein</fullName>
    </submittedName>
</protein>
<feature type="non-terminal residue" evidence="1">
    <location>
        <position position="413"/>
    </location>
</feature>
<proteinExistence type="predicted"/>
<accession>X1MJJ1</accession>
<sequence>MRETRLVYLLILLLLSVTPATAGALLHGDFEDEGKSWTIVGDDQAVQFTTERPAQGRISLRLQASESTAGWAVSAPLQDLPARPLQLSMQARPISGTAELAVAFVGEPPVQPQAINPLWHIRLPADGKWHRLQIGLVVPRTQDSPLHLAVGLIGGQGLWEVDDLEIAEYLPPSQTSPGPSADIPAATAPVALSPGGEPEDDLDAIRRRVGSDEELIVNVSGLHISVAADAIVQRGIRQGLLTYVVNRGDVPKQLTVSIQGPPGTFMPDYTVPIAPRGTTRFFPPVQMLCTGDWWVKITFSSGGQSASMPIRVQCRQTYPAFGLTMKDPWQLLRKPVSQSLRRLPVQFYHIPVAGGEDGSWATIAEVISQLDAEVGLQLPQSDANASGGELVAQVQQSAAQISDALPGADLISP</sequence>
<name>X1MJJ1_9ZZZZ</name>
<gene>
    <name evidence="1" type="ORF">S06H3_14351</name>
</gene>
<evidence type="ECO:0000313" key="1">
    <source>
        <dbReference type="EMBL" id="GAI18236.1"/>
    </source>
</evidence>
<organism evidence="1">
    <name type="scientific">marine sediment metagenome</name>
    <dbReference type="NCBI Taxonomy" id="412755"/>
    <lineage>
        <taxon>unclassified sequences</taxon>
        <taxon>metagenomes</taxon>
        <taxon>ecological metagenomes</taxon>
    </lineage>
</organism>